<feature type="compositionally biased region" description="Polar residues" evidence="12">
    <location>
        <begin position="94"/>
        <end position="115"/>
    </location>
</feature>
<dbReference type="InterPro" id="IPR037056">
    <property type="entry name" value="RNase_H1_N_sf"/>
</dbReference>
<dbReference type="InterPro" id="IPR012337">
    <property type="entry name" value="RNaseH-like_sf"/>
</dbReference>
<dbReference type="GO" id="GO:0003676">
    <property type="term" value="F:nucleic acid binding"/>
    <property type="evidence" value="ECO:0007669"/>
    <property type="project" value="InterPro"/>
</dbReference>
<dbReference type="InterPro" id="IPR011320">
    <property type="entry name" value="RNase_H1_N"/>
</dbReference>
<evidence type="ECO:0000256" key="7">
    <source>
        <dbReference type="ARBA" id="ARBA00022722"/>
    </source>
</evidence>
<accession>A0AAV1ZI93</accession>
<dbReference type="Pfam" id="PF00075">
    <property type="entry name" value="RNase_H"/>
    <property type="match status" value="2"/>
</dbReference>
<dbReference type="InterPro" id="IPR036397">
    <property type="entry name" value="RNaseH_sf"/>
</dbReference>
<keyword evidence="15" id="KW-1185">Reference proteome</keyword>
<keyword evidence="10" id="KW-0378">Hydrolase</keyword>
<dbReference type="PROSITE" id="PS50879">
    <property type="entry name" value="RNASE_H_1"/>
    <property type="match status" value="2"/>
</dbReference>
<evidence type="ECO:0000256" key="3">
    <source>
        <dbReference type="ARBA" id="ARBA00004065"/>
    </source>
</evidence>
<protein>
    <recommendedName>
        <fullName evidence="6">Ribonuclease H</fullName>
        <ecNumber evidence="5">3.1.26.4</ecNumber>
    </recommendedName>
</protein>
<dbReference type="FunFam" id="3.40.970.10:FF:000002">
    <property type="entry name" value="Ribonuclease H"/>
    <property type="match status" value="2"/>
</dbReference>
<dbReference type="SUPFAM" id="SSF55658">
    <property type="entry name" value="L9 N-domain-like"/>
    <property type="match status" value="3"/>
</dbReference>
<gene>
    <name evidence="14" type="ORF">LARSCL_LOCUS5781</name>
</gene>
<evidence type="ECO:0000256" key="2">
    <source>
        <dbReference type="ARBA" id="ARBA00001946"/>
    </source>
</evidence>
<comment type="function">
    <text evidence="3">Endonuclease that specifically degrades the RNA of RNA-DNA hybrids.</text>
</comment>
<dbReference type="GO" id="GO:0043137">
    <property type="term" value="P:DNA replication, removal of RNA primer"/>
    <property type="evidence" value="ECO:0007669"/>
    <property type="project" value="TreeGrafter"/>
</dbReference>
<dbReference type="Gene3D" id="3.30.420.10">
    <property type="entry name" value="Ribonuclease H-like superfamily/Ribonuclease H"/>
    <property type="match status" value="2"/>
</dbReference>
<feature type="domain" description="RNase H type-1" evidence="13">
    <location>
        <begin position="320"/>
        <end position="466"/>
    </location>
</feature>
<keyword evidence="7" id="KW-0540">Nuclease</keyword>
<evidence type="ECO:0000256" key="10">
    <source>
        <dbReference type="ARBA" id="ARBA00022801"/>
    </source>
</evidence>
<dbReference type="InterPro" id="IPR002156">
    <property type="entry name" value="RNaseH_domain"/>
</dbReference>
<dbReference type="Proteomes" id="UP001497382">
    <property type="component" value="Unassembled WGS sequence"/>
</dbReference>
<comment type="similarity">
    <text evidence="4">Belongs to the RNase H family.</text>
</comment>
<evidence type="ECO:0000256" key="9">
    <source>
        <dbReference type="ARBA" id="ARBA00022759"/>
    </source>
</evidence>
<comment type="catalytic activity">
    <reaction evidence="1">
        <text>Endonucleolytic cleavage to 5'-phosphomonoester.</text>
        <dbReference type="EC" id="3.1.26.4"/>
    </reaction>
</comment>
<dbReference type="FunFam" id="3.30.420.10:FF:000115">
    <property type="entry name" value="Ribonuclease H"/>
    <property type="match status" value="2"/>
</dbReference>
<evidence type="ECO:0000256" key="8">
    <source>
        <dbReference type="ARBA" id="ARBA00022723"/>
    </source>
</evidence>
<dbReference type="PANTHER" id="PTHR10642:SF26">
    <property type="entry name" value="RIBONUCLEASE H1"/>
    <property type="match status" value="1"/>
</dbReference>
<evidence type="ECO:0000256" key="4">
    <source>
        <dbReference type="ARBA" id="ARBA00005300"/>
    </source>
</evidence>
<comment type="caution">
    <text evidence="14">The sequence shown here is derived from an EMBL/GenBank/DDBJ whole genome shotgun (WGS) entry which is preliminary data.</text>
</comment>
<dbReference type="AlphaFoldDB" id="A0AAV1ZI93"/>
<dbReference type="InterPro" id="IPR050092">
    <property type="entry name" value="RNase_H"/>
</dbReference>
<feature type="domain" description="RNase H type-1" evidence="13">
    <location>
        <begin position="576"/>
        <end position="722"/>
    </location>
</feature>
<dbReference type="CDD" id="cd09280">
    <property type="entry name" value="RNase_HI_eukaryote_like"/>
    <property type="match status" value="2"/>
</dbReference>
<feature type="region of interest" description="Disordered" evidence="12">
    <location>
        <begin position="94"/>
        <end position="191"/>
    </location>
</feature>
<keyword evidence="9" id="KW-0255">Endonuclease</keyword>
<name>A0AAV1ZI93_9ARAC</name>
<proteinExistence type="inferred from homology"/>
<dbReference type="GO" id="GO:0046872">
    <property type="term" value="F:metal ion binding"/>
    <property type="evidence" value="ECO:0007669"/>
    <property type="project" value="UniProtKB-KW"/>
</dbReference>
<dbReference type="Pfam" id="PF01693">
    <property type="entry name" value="Cauli_VI"/>
    <property type="match status" value="3"/>
</dbReference>
<dbReference type="PANTHER" id="PTHR10642">
    <property type="entry name" value="RIBONUCLEASE H1"/>
    <property type="match status" value="1"/>
</dbReference>
<evidence type="ECO:0000256" key="11">
    <source>
        <dbReference type="ARBA" id="ARBA00022842"/>
    </source>
</evidence>
<evidence type="ECO:0000313" key="14">
    <source>
        <dbReference type="EMBL" id="CAL1271365.1"/>
    </source>
</evidence>
<evidence type="ECO:0000259" key="13">
    <source>
        <dbReference type="PROSITE" id="PS50879"/>
    </source>
</evidence>
<evidence type="ECO:0000313" key="15">
    <source>
        <dbReference type="Proteomes" id="UP001497382"/>
    </source>
</evidence>
<evidence type="ECO:0000256" key="5">
    <source>
        <dbReference type="ARBA" id="ARBA00012180"/>
    </source>
</evidence>
<sequence>MPKPGFYAVRVGRRPGIYTTWAECEAQVKGFPKAAYKKFADLGSAEDFAGIKHAQPQPNIEIEIKSNFNEIDRQIVSEIYDIYSESSTLEKQTLRASSSHAGNSRQESSTSSILERSTVKAFSKHKKNSLQKPSTSARRERSTNRASSRCIRNYLQESSTSAVRERSATRTSSNHSRFHEQEPSSSSVFERQTITASNTPISNFEPEPSTSSSVSIEEAFENVPDFIFDLAVDKRPYYAVHRGERPGVYRTWKECEAQIKNTRNASYRKFDNEEQALEYMRTGGIVKATKRELREIPYNNRVKKRRRNSGGKTEYVLANPDEPVVIFTDGASAENGRRRARAGIGIYWGPNHPLNTSKRLIGRQTNNRAEIQAAVYALNQAKQIGARKVKLYTDSQFLIHAITDWIKKWKTNGWKLVNGDPVVNKDDFLELEAVSQGLEVEWIYVKAHARNRGNDEADRLAVAGARLLLEPSNCSEFPTAQIEPESLEPFIVTDASSSSSEMLPLIVPEENIERKPFYAVHKGKSPGVYKTWTECEQQIKDFPKPWFKKFYSEEEALEFVKKGKVNKKINIPDHGPDKFVTVFTDGASSCNGQDDAKAGIGVYWGPGNELNTSMRLPGRQTNNRAEIFAAVHALKQAKQLGIKNLRLYTDSQFVIKGITEWIDNWKQRDWISASGKPVVNKEDFMALDNARQDINVDWCYVKGHANNPGNVEADKLAVAGCNKSVSGSFFLA</sequence>
<organism evidence="14 15">
    <name type="scientific">Larinioides sclopetarius</name>
    <dbReference type="NCBI Taxonomy" id="280406"/>
    <lineage>
        <taxon>Eukaryota</taxon>
        <taxon>Metazoa</taxon>
        <taxon>Ecdysozoa</taxon>
        <taxon>Arthropoda</taxon>
        <taxon>Chelicerata</taxon>
        <taxon>Arachnida</taxon>
        <taxon>Araneae</taxon>
        <taxon>Araneomorphae</taxon>
        <taxon>Entelegynae</taxon>
        <taxon>Araneoidea</taxon>
        <taxon>Araneidae</taxon>
        <taxon>Larinioides</taxon>
    </lineage>
</organism>
<dbReference type="SUPFAM" id="SSF53098">
    <property type="entry name" value="Ribonuclease H-like"/>
    <property type="match status" value="2"/>
</dbReference>
<dbReference type="Gene3D" id="3.40.970.10">
    <property type="entry name" value="Ribonuclease H1, N-terminal domain"/>
    <property type="match status" value="3"/>
</dbReference>
<dbReference type="EC" id="3.1.26.4" evidence="5"/>
<dbReference type="InterPro" id="IPR009027">
    <property type="entry name" value="Ribosomal_bL9/RNase_H1_N"/>
</dbReference>
<dbReference type="GO" id="GO:0004523">
    <property type="term" value="F:RNA-DNA hybrid ribonuclease activity"/>
    <property type="evidence" value="ECO:0007669"/>
    <property type="project" value="UniProtKB-EC"/>
</dbReference>
<dbReference type="FunFam" id="3.40.970.10:FF:000001">
    <property type="entry name" value="Ribonuclease H1"/>
    <property type="match status" value="1"/>
</dbReference>
<evidence type="ECO:0000256" key="1">
    <source>
        <dbReference type="ARBA" id="ARBA00000077"/>
    </source>
</evidence>
<reference evidence="14 15" key="1">
    <citation type="submission" date="2024-04" db="EMBL/GenBank/DDBJ databases">
        <authorList>
            <person name="Rising A."/>
            <person name="Reimegard J."/>
            <person name="Sonavane S."/>
            <person name="Akerstrom W."/>
            <person name="Nylinder S."/>
            <person name="Hedman E."/>
            <person name="Kallberg Y."/>
        </authorList>
    </citation>
    <scope>NUCLEOTIDE SEQUENCE [LARGE SCALE GENOMIC DNA]</scope>
</reference>
<comment type="cofactor">
    <cofactor evidence="2">
        <name>Mg(2+)</name>
        <dbReference type="ChEBI" id="CHEBI:18420"/>
    </cofactor>
</comment>
<evidence type="ECO:0000256" key="12">
    <source>
        <dbReference type="SAM" id="MobiDB-lite"/>
    </source>
</evidence>
<keyword evidence="11" id="KW-0460">Magnesium</keyword>
<dbReference type="EMBL" id="CAXIEN010000054">
    <property type="protein sequence ID" value="CAL1271365.1"/>
    <property type="molecule type" value="Genomic_DNA"/>
</dbReference>
<keyword evidence="8" id="KW-0479">Metal-binding</keyword>
<evidence type="ECO:0000256" key="6">
    <source>
        <dbReference type="ARBA" id="ARBA00017721"/>
    </source>
</evidence>